<organism evidence="2 3">
    <name type="scientific">Brevundimonas albigilva</name>
    <dbReference type="NCBI Taxonomy" id="1312364"/>
    <lineage>
        <taxon>Bacteria</taxon>
        <taxon>Pseudomonadati</taxon>
        <taxon>Pseudomonadota</taxon>
        <taxon>Alphaproteobacteria</taxon>
        <taxon>Caulobacterales</taxon>
        <taxon>Caulobacteraceae</taxon>
        <taxon>Brevundimonas</taxon>
    </lineage>
</organism>
<keyword evidence="1" id="KW-0472">Membrane</keyword>
<feature type="transmembrane region" description="Helical" evidence="1">
    <location>
        <begin position="101"/>
        <end position="119"/>
    </location>
</feature>
<evidence type="ECO:0008006" key="4">
    <source>
        <dbReference type="Google" id="ProtNLM"/>
    </source>
</evidence>
<dbReference type="Proteomes" id="UP001055429">
    <property type="component" value="Chromosome"/>
</dbReference>
<dbReference type="EMBL" id="CP097649">
    <property type="protein sequence ID" value="URI14455.1"/>
    <property type="molecule type" value="Genomic_DNA"/>
</dbReference>
<name>A0ABY4SP49_9CAUL</name>
<evidence type="ECO:0000313" key="2">
    <source>
        <dbReference type="EMBL" id="URI14455.1"/>
    </source>
</evidence>
<keyword evidence="3" id="KW-1185">Reference proteome</keyword>
<feature type="transmembrane region" description="Helical" evidence="1">
    <location>
        <begin position="70"/>
        <end position="89"/>
    </location>
</feature>
<dbReference type="RefSeq" id="WP_249749854.1">
    <property type="nucleotide sequence ID" value="NZ_CP097298.1"/>
</dbReference>
<gene>
    <name evidence="2" type="ORF">M8231_11565</name>
</gene>
<accession>A0ABY4SP49</accession>
<feature type="transmembrane region" description="Helical" evidence="1">
    <location>
        <begin position="37"/>
        <end position="58"/>
    </location>
</feature>
<feature type="transmembrane region" description="Helical" evidence="1">
    <location>
        <begin position="126"/>
        <end position="148"/>
    </location>
</feature>
<feature type="transmembrane region" description="Helical" evidence="1">
    <location>
        <begin position="154"/>
        <end position="171"/>
    </location>
</feature>
<feature type="transmembrane region" description="Helical" evidence="1">
    <location>
        <begin position="12"/>
        <end position="31"/>
    </location>
</feature>
<evidence type="ECO:0000313" key="3">
    <source>
        <dbReference type="Proteomes" id="UP001055429"/>
    </source>
</evidence>
<sequence length="176" mass="18604">MEKTLKPGALRMAAWGGAALLWLAPLVAMQFTNEVRWSVFDFAVFGAMLAIAASLFDLATRMGGDLARQAAFALTIGTGFLMTWANLAVGLVGGEDDPVNLMFWTPLVVAFIGGVLVQFRPKPFSLVLVVTAAAQMAPAIIAAVMGWGLALGPAAFFSLMWLGAAALFRMAPVTPR</sequence>
<keyword evidence="1" id="KW-0812">Transmembrane</keyword>
<proteinExistence type="predicted"/>
<reference evidence="2" key="1">
    <citation type="submission" date="2022-05" db="EMBL/GenBank/DDBJ databases">
        <title>Brevundimonas albigilva TT17 genome sequence.</title>
        <authorList>
            <person name="Lee K."/>
            <person name="Son H."/>
        </authorList>
    </citation>
    <scope>NUCLEOTIDE SEQUENCE</scope>
    <source>
        <strain evidence="2">TT17</strain>
    </source>
</reference>
<keyword evidence="1" id="KW-1133">Transmembrane helix</keyword>
<evidence type="ECO:0000256" key="1">
    <source>
        <dbReference type="SAM" id="Phobius"/>
    </source>
</evidence>
<protein>
    <recommendedName>
        <fullName evidence="4">DUF1097 domain-containing protein</fullName>
    </recommendedName>
</protein>